<dbReference type="Proteomes" id="UP000683360">
    <property type="component" value="Unassembled WGS sequence"/>
</dbReference>
<dbReference type="AlphaFoldDB" id="A0A8S3RHB7"/>
<dbReference type="InterPro" id="IPR036719">
    <property type="entry name" value="Neuro-gated_channel_TM_sf"/>
</dbReference>
<dbReference type="GO" id="GO:0004888">
    <property type="term" value="F:transmembrane signaling receptor activity"/>
    <property type="evidence" value="ECO:0007669"/>
    <property type="project" value="InterPro"/>
</dbReference>
<evidence type="ECO:0000256" key="1">
    <source>
        <dbReference type="SAM" id="Phobius"/>
    </source>
</evidence>
<reference evidence="3" key="1">
    <citation type="submission" date="2021-03" db="EMBL/GenBank/DDBJ databases">
        <authorList>
            <person name="Bekaert M."/>
        </authorList>
    </citation>
    <scope>NUCLEOTIDE SEQUENCE</scope>
</reference>
<keyword evidence="4" id="KW-1185">Reference proteome</keyword>
<proteinExistence type="predicted"/>
<dbReference type="InterPro" id="IPR038050">
    <property type="entry name" value="Neuro_actylchol_rec"/>
</dbReference>
<evidence type="ECO:0000313" key="3">
    <source>
        <dbReference type="EMBL" id="CAG2208752.1"/>
    </source>
</evidence>
<gene>
    <name evidence="3" type="ORF">MEDL_22925</name>
</gene>
<dbReference type="GO" id="GO:0016020">
    <property type="term" value="C:membrane"/>
    <property type="evidence" value="ECO:0007669"/>
    <property type="project" value="InterPro"/>
</dbReference>
<evidence type="ECO:0000259" key="2">
    <source>
        <dbReference type="Pfam" id="PF02932"/>
    </source>
</evidence>
<dbReference type="SUPFAM" id="SSF90112">
    <property type="entry name" value="Neurotransmitter-gated ion-channel transmembrane pore"/>
    <property type="match status" value="1"/>
</dbReference>
<accession>A0A8S3RHB7</accession>
<feature type="transmembrane region" description="Helical" evidence="1">
    <location>
        <begin position="42"/>
        <end position="65"/>
    </location>
</feature>
<keyword evidence="1" id="KW-0472">Membrane</keyword>
<organism evidence="3 4">
    <name type="scientific">Mytilus edulis</name>
    <name type="common">Blue mussel</name>
    <dbReference type="NCBI Taxonomy" id="6550"/>
    <lineage>
        <taxon>Eukaryota</taxon>
        <taxon>Metazoa</taxon>
        <taxon>Spiralia</taxon>
        <taxon>Lophotrochozoa</taxon>
        <taxon>Mollusca</taxon>
        <taxon>Bivalvia</taxon>
        <taxon>Autobranchia</taxon>
        <taxon>Pteriomorphia</taxon>
        <taxon>Mytilida</taxon>
        <taxon>Mytiloidea</taxon>
        <taxon>Mytilidae</taxon>
        <taxon>Mytilinae</taxon>
        <taxon>Mytilus</taxon>
    </lineage>
</organism>
<dbReference type="GO" id="GO:0005216">
    <property type="term" value="F:monoatomic ion channel activity"/>
    <property type="evidence" value="ECO:0007669"/>
    <property type="project" value="InterPro"/>
</dbReference>
<protein>
    <recommendedName>
        <fullName evidence="2">Neurotransmitter-gated ion-channel transmembrane domain-containing protein</fullName>
    </recommendedName>
</protein>
<keyword evidence="1" id="KW-0812">Transmembrane</keyword>
<feature type="transmembrane region" description="Helical" evidence="1">
    <location>
        <begin position="71"/>
        <end position="89"/>
    </location>
</feature>
<dbReference type="EMBL" id="CAJPWZ010001120">
    <property type="protein sequence ID" value="CAG2208752.1"/>
    <property type="molecule type" value="Genomic_DNA"/>
</dbReference>
<dbReference type="InterPro" id="IPR006029">
    <property type="entry name" value="Neurotrans-gated_channel_TM"/>
</dbReference>
<sequence>MKHKQIGACRNNTILFLYIDDDGVAYPVLHFGIAVKRLPLHYVLIVILPTILTAVLTFIAFFLPLKSGTRLGYIVTVVLALVVLLTLFADKIPSAAKFPSILVAVFTVTLGMAFLLIIITIFVMRIHYKPKHDVAPKWMHSMVRKIRKLKLKLMLKCKCRARRIDHLKQNQPIEDGRPTAETDSVENSTPLKPYSNQELAEFFDNFLFVVFTVLYILILSSAPVVAAIWKENSKSN</sequence>
<feature type="transmembrane region" description="Helical" evidence="1">
    <location>
        <begin position="206"/>
        <end position="229"/>
    </location>
</feature>
<comment type="caution">
    <text evidence="3">The sequence shown here is derived from an EMBL/GenBank/DDBJ whole genome shotgun (WGS) entry which is preliminary data.</text>
</comment>
<keyword evidence="1" id="KW-1133">Transmembrane helix</keyword>
<evidence type="ECO:0000313" key="4">
    <source>
        <dbReference type="Proteomes" id="UP000683360"/>
    </source>
</evidence>
<dbReference type="Pfam" id="PF02932">
    <property type="entry name" value="Neur_chan_memb"/>
    <property type="match status" value="1"/>
</dbReference>
<name>A0A8S3RHB7_MYTED</name>
<dbReference type="OrthoDB" id="6200682at2759"/>
<feature type="transmembrane region" description="Helical" evidence="1">
    <location>
        <begin position="101"/>
        <end position="124"/>
    </location>
</feature>
<dbReference type="InterPro" id="IPR006201">
    <property type="entry name" value="Neur_channel"/>
</dbReference>
<dbReference type="Gene3D" id="1.20.58.390">
    <property type="entry name" value="Neurotransmitter-gated ion-channel transmembrane domain"/>
    <property type="match status" value="1"/>
</dbReference>
<dbReference type="PANTHER" id="PTHR18945">
    <property type="entry name" value="NEUROTRANSMITTER GATED ION CHANNEL"/>
    <property type="match status" value="1"/>
</dbReference>
<feature type="domain" description="Neurotransmitter-gated ion-channel transmembrane" evidence="2">
    <location>
        <begin position="46"/>
        <end position="149"/>
    </location>
</feature>